<dbReference type="InterPro" id="IPR006684">
    <property type="entry name" value="YbgC/YbaW"/>
</dbReference>
<evidence type="ECO:0000313" key="4">
    <source>
        <dbReference type="Proteomes" id="UP000072660"/>
    </source>
</evidence>
<dbReference type="RefSeq" id="WP_068391804.1">
    <property type="nucleotide sequence ID" value="NZ_LSZO01000184.1"/>
</dbReference>
<name>A0A139SNW8_9GAMM</name>
<dbReference type="Pfam" id="PF13279">
    <property type="entry name" value="4HBT_2"/>
    <property type="match status" value="1"/>
</dbReference>
<dbReference type="PIRSF" id="PIRSF003230">
    <property type="entry name" value="YbgC"/>
    <property type="match status" value="1"/>
</dbReference>
<dbReference type="EMBL" id="LSZO01000184">
    <property type="protein sequence ID" value="KXU36289.1"/>
    <property type="molecule type" value="Genomic_DNA"/>
</dbReference>
<evidence type="ECO:0000256" key="1">
    <source>
        <dbReference type="ARBA" id="ARBA00005953"/>
    </source>
</evidence>
<accession>A0A139SNW8</accession>
<dbReference type="PANTHER" id="PTHR31793:SF27">
    <property type="entry name" value="NOVEL THIOESTERASE SUPERFAMILY DOMAIN AND SAPOSIN A-TYPE DOMAIN CONTAINING PROTEIN (0610012H03RIK)"/>
    <property type="match status" value="1"/>
</dbReference>
<dbReference type="AlphaFoldDB" id="A0A139SNW8"/>
<sequence>MRQRGKISAEIDILVPFYDVDSIQVVWHGNYVKYLEQARCELLNQLGYNYDAMRDSGYVWPVTDVRLRYAAPARFGQAICVRAELVEWQNRLKINYLIMDKASGARLTRASTEQLAVCLSSGEMQWQSPPALLEAVQRKLQALEASQ</sequence>
<dbReference type="InterPro" id="IPR050563">
    <property type="entry name" value="4-hydroxybenzoyl-CoA_TE"/>
</dbReference>
<evidence type="ECO:0000256" key="2">
    <source>
        <dbReference type="ARBA" id="ARBA00022801"/>
    </source>
</evidence>
<reference evidence="3 4" key="1">
    <citation type="submission" date="2016-02" db="EMBL/GenBank/DDBJ databases">
        <authorList>
            <person name="Wen L."/>
            <person name="He K."/>
            <person name="Yang H."/>
        </authorList>
    </citation>
    <scope>NUCLEOTIDE SEQUENCE [LARGE SCALE GENOMIC DNA]</scope>
    <source>
        <strain evidence="3 4">CV58</strain>
    </source>
</reference>
<organism evidence="3 4">
    <name type="scientific">Ventosimonas gracilis</name>
    <dbReference type="NCBI Taxonomy" id="1680762"/>
    <lineage>
        <taxon>Bacteria</taxon>
        <taxon>Pseudomonadati</taxon>
        <taxon>Pseudomonadota</taxon>
        <taxon>Gammaproteobacteria</taxon>
        <taxon>Pseudomonadales</taxon>
        <taxon>Ventosimonadaceae</taxon>
        <taxon>Ventosimonas</taxon>
    </lineage>
</organism>
<protein>
    <submittedName>
        <fullName evidence="3">Thioesterase</fullName>
    </submittedName>
</protein>
<keyword evidence="4" id="KW-1185">Reference proteome</keyword>
<evidence type="ECO:0000313" key="3">
    <source>
        <dbReference type="EMBL" id="KXU36289.1"/>
    </source>
</evidence>
<dbReference type="GO" id="GO:0047617">
    <property type="term" value="F:fatty acyl-CoA hydrolase activity"/>
    <property type="evidence" value="ECO:0007669"/>
    <property type="project" value="TreeGrafter"/>
</dbReference>
<comment type="caution">
    <text evidence="3">The sequence shown here is derived from an EMBL/GenBank/DDBJ whole genome shotgun (WGS) entry which is preliminary data.</text>
</comment>
<gene>
    <name evidence="3" type="ORF">AXE65_05220</name>
</gene>
<dbReference type="InterPro" id="IPR029069">
    <property type="entry name" value="HotDog_dom_sf"/>
</dbReference>
<dbReference type="CDD" id="cd00586">
    <property type="entry name" value="4HBT"/>
    <property type="match status" value="1"/>
</dbReference>
<dbReference type="Gene3D" id="3.10.129.10">
    <property type="entry name" value="Hotdog Thioesterase"/>
    <property type="match status" value="1"/>
</dbReference>
<comment type="similarity">
    <text evidence="1">Belongs to the 4-hydroxybenzoyl-CoA thioesterase family.</text>
</comment>
<dbReference type="PANTHER" id="PTHR31793">
    <property type="entry name" value="4-HYDROXYBENZOYL-COA THIOESTERASE FAMILY MEMBER"/>
    <property type="match status" value="1"/>
</dbReference>
<dbReference type="SUPFAM" id="SSF54637">
    <property type="entry name" value="Thioesterase/thiol ester dehydrase-isomerase"/>
    <property type="match status" value="1"/>
</dbReference>
<dbReference type="Proteomes" id="UP000072660">
    <property type="component" value="Unassembled WGS sequence"/>
</dbReference>
<proteinExistence type="inferred from homology"/>
<keyword evidence="2" id="KW-0378">Hydrolase</keyword>
<dbReference type="OrthoDB" id="9800856at2"/>